<evidence type="ECO:0000313" key="10">
    <source>
        <dbReference type="Proteomes" id="UP000192722"/>
    </source>
</evidence>
<reference evidence="8" key="4">
    <citation type="submission" date="2022-09" db="EMBL/GenBank/DDBJ databases">
        <title>Rouxiella aceris sp. nov., isolated from tree sap and emended description of the genus Rhouxiella.</title>
        <authorList>
            <person name="Kim I.S."/>
        </authorList>
    </citation>
    <scope>NUCLEOTIDE SEQUENCE</scope>
    <source>
        <strain evidence="8">SAP-2</strain>
    </source>
</reference>
<dbReference type="GO" id="GO:0008233">
    <property type="term" value="F:peptidase activity"/>
    <property type="evidence" value="ECO:0007669"/>
    <property type="project" value="UniProtKB-KW"/>
</dbReference>
<dbReference type="PANTHER" id="PTHR10188">
    <property type="entry name" value="L-ASPARAGINASE"/>
    <property type="match status" value="1"/>
</dbReference>
<evidence type="ECO:0000313" key="9">
    <source>
        <dbReference type="EMBL" id="ORJ23260.1"/>
    </source>
</evidence>
<dbReference type="InterPro" id="IPR029055">
    <property type="entry name" value="Ntn_hydrolases_N"/>
</dbReference>
<reference evidence="8" key="3">
    <citation type="submission" date="2020-11" db="EMBL/GenBank/DDBJ databases">
        <authorList>
            <person name="Lee S.D."/>
        </authorList>
    </citation>
    <scope>NUCLEOTIDE SEQUENCE</scope>
    <source>
        <strain evidence="8">SAP-2</strain>
    </source>
</reference>
<evidence type="ECO:0000256" key="7">
    <source>
        <dbReference type="PIRSR" id="PIRSR600246-3"/>
    </source>
</evidence>
<keyword evidence="2" id="KW-0378">Hydrolase</keyword>
<evidence type="ECO:0000256" key="6">
    <source>
        <dbReference type="PIRSR" id="PIRSR600246-2"/>
    </source>
</evidence>
<evidence type="ECO:0000256" key="5">
    <source>
        <dbReference type="PIRSR" id="PIRSR600246-1"/>
    </source>
</evidence>
<proteinExistence type="predicted"/>
<keyword evidence="10" id="KW-1185">Reference proteome</keyword>
<dbReference type="CDD" id="cd04701">
    <property type="entry name" value="Asparaginase_2"/>
    <property type="match status" value="1"/>
</dbReference>
<dbReference type="FunFam" id="3.60.20.30:FF:000001">
    <property type="entry name" value="Isoaspartyl peptidase/L-asparaginase"/>
    <property type="match status" value="1"/>
</dbReference>
<feature type="binding site" evidence="6">
    <location>
        <begin position="232"/>
        <end position="235"/>
    </location>
    <ligand>
        <name>substrate</name>
    </ligand>
</feature>
<evidence type="ECO:0000256" key="1">
    <source>
        <dbReference type="ARBA" id="ARBA00022670"/>
    </source>
</evidence>
<dbReference type="GO" id="GO:0006508">
    <property type="term" value="P:proteolysis"/>
    <property type="evidence" value="ECO:0007669"/>
    <property type="project" value="UniProtKB-KW"/>
</dbReference>
<dbReference type="Pfam" id="PF01112">
    <property type="entry name" value="Asparaginase_2"/>
    <property type="match status" value="1"/>
</dbReference>
<dbReference type="Gene3D" id="3.60.20.30">
    <property type="entry name" value="(Glycosyl)asparaginase"/>
    <property type="match status" value="1"/>
</dbReference>
<feature type="site" description="Cleavage; by autolysis" evidence="7">
    <location>
        <begin position="203"/>
        <end position="204"/>
    </location>
</feature>
<dbReference type="EMBL" id="JADMKS010000001">
    <property type="protein sequence ID" value="MBF6635618.1"/>
    <property type="molecule type" value="Genomic_DNA"/>
</dbReference>
<dbReference type="Proteomes" id="UP000705283">
    <property type="component" value="Unassembled WGS sequence"/>
</dbReference>
<keyword evidence="1" id="KW-0645">Protease</keyword>
<evidence type="ECO:0000256" key="2">
    <source>
        <dbReference type="ARBA" id="ARBA00022801"/>
    </source>
</evidence>
<reference evidence="9 10" key="2">
    <citation type="journal article" date="2017" name="Int. J. Syst. Evol. Microbiol.">
        <title>Rouxiella badensis sp. nov. and Rouxiella silvae sp. nov. isolated from peat bog soil in Germany and emendation of the genus description.</title>
        <authorList>
            <person name="Le Fleche-Mateos A."/>
            <person name="Kugler J.H."/>
            <person name="Hansen S.H."/>
            <person name="Syldatk C."/>
            <person name="Hausmann R."/>
            <person name="Lomprez F."/>
            <person name="Vandenbogaert M."/>
            <person name="Manuguerra J.C."/>
            <person name="Grimont P.A."/>
        </authorList>
    </citation>
    <scope>NUCLEOTIDE SEQUENCE [LARGE SCALE GENOMIC DNA]</scope>
    <source>
        <strain evidence="9 10">213</strain>
    </source>
</reference>
<feature type="active site" description="Nucleophile" evidence="5">
    <location>
        <position position="204"/>
    </location>
</feature>
<dbReference type="AlphaFoldDB" id="A0AA40WZ63"/>
<dbReference type="SUPFAM" id="SSF56235">
    <property type="entry name" value="N-terminal nucleophile aminohydrolases (Ntn hydrolases)"/>
    <property type="match status" value="1"/>
</dbReference>
<dbReference type="InterPro" id="IPR000246">
    <property type="entry name" value="Peptidase_T2"/>
</dbReference>
<dbReference type="PANTHER" id="PTHR10188:SF6">
    <property type="entry name" value="N(4)-(BETA-N-ACETYLGLUCOSAMINYL)-L-ASPARAGINASE"/>
    <property type="match status" value="1"/>
</dbReference>
<reference evidence="9" key="1">
    <citation type="submission" date="2016-12" db="EMBL/GenBank/DDBJ databases">
        <authorList>
            <person name="Le Fleche-Mateos A."/>
        </authorList>
    </citation>
    <scope>NUCLEOTIDE SEQUENCE</scope>
    <source>
        <strain evidence="9">213</strain>
    </source>
</reference>
<protein>
    <recommendedName>
        <fullName evidence="4">Isoaspartyl peptidase</fullName>
    </recommendedName>
</protein>
<dbReference type="RefSeq" id="WP_055777777.1">
    <property type="nucleotide sequence ID" value="NZ_CBCSCF010000002.1"/>
</dbReference>
<evidence type="ECO:0000313" key="11">
    <source>
        <dbReference type="Proteomes" id="UP000705283"/>
    </source>
</evidence>
<organism evidence="8 11">
    <name type="scientific">Rouxiella silvae</name>
    <dbReference type="NCBI Taxonomy" id="1646373"/>
    <lineage>
        <taxon>Bacteria</taxon>
        <taxon>Pseudomonadati</taxon>
        <taxon>Pseudomonadota</taxon>
        <taxon>Gammaproteobacteria</taxon>
        <taxon>Enterobacterales</taxon>
        <taxon>Yersiniaceae</taxon>
        <taxon>Rouxiella</taxon>
    </lineage>
</organism>
<evidence type="ECO:0000313" key="8">
    <source>
        <dbReference type="EMBL" id="MBF6635618.1"/>
    </source>
</evidence>
<comment type="caution">
    <text evidence="8">The sequence shown here is derived from an EMBL/GenBank/DDBJ whole genome shotgun (WGS) entry which is preliminary data.</text>
</comment>
<dbReference type="Proteomes" id="UP000192722">
    <property type="component" value="Unassembled WGS sequence"/>
</dbReference>
<sequence length="337" mass="34919">MSSTLSAASDEKPVSTVPAAVIAIHGGAGAITRAAMSAEKERLYLQALEQIVSSGQVILAAGGTALDAVTEAVRLLEECPLFNAGTGAVMTHQGTHELDACIMDGRTLNAGAVSCVSHIRNPILTARKVMEESPHVMFTGAGAESFAREHGQEMVAADYFFTQERYDQLARAKASQGVMLDHDGASLQASVSDDPLDADRKFGTVGAVALDSMGNLAAATSTGGMTNKQVGRVGDTPIIGAGCYASNQTVAVSSTGTGEVFMRTVAAYDVAALIEYAGMTLQQATDKVVMEKLVALAGSGGMIAIDRLGNVCLPFNSEGMYRGFGRVGQSPTVAIYK</sequence>
<gene>
    <name evidence="9" type="ORF">BS639_00720</name>
    <name evidence="8" type="ORF">ITX54_02920</name>
</gene>
<feature type="binding site" evidence="6">
    <location>
        <begin position="255"/>
        <end position="258"/>
    </location>
    <ligand>
        <name>substrate</name>
    </ligand>
</feature>
<evidence type="ECO:0000256" key="4">
    <source>
        <dbReference type="ARBA" id="ARBA00069124"/>
    </source>
</evidence>
<name>A0AA40WZ63_9GAMM</name>
<dbReference type="GO" id="GO:0016811">
    <property type="term" value="F:hydrolase activity, acting on carbon-nitrogen (but not peptide) bonds, in linear amides"/>
    <property type="evidence" value="ECO:0007669"/>
    <property type="project" value="UniProtKB-ARBA"/>
</dbReference>
<accession>A0AA40WZ63</accession>
<evidence type="ECO:0000256" key="3">
    <source>
        <dbReference type="ARBA" id="ARBA00022813"/>
    </source>
</evidence>
<dbReference type="EMBL" id="MRWD01000001">
    <property type="protein sequence ID" value="ORJ23260.1"/>
    <property type="molecule type" value="Genomic_DNA"/>
</dbReference>
<keyword evidence="3" id="KW-0068">Autocatalytic cleavage</keyword>